<organism evidence="1 2">
    <name type="scientific">Artomyces pyxidatus</name>
    <dbReference type="NCBI Taxonomy" id="48021"/>
    <lineage>
        <taxon>Eukaryota</taxon>
        <taxon>Fungi</taxon>
        <taxon>Dikarya</taxon>
        <taxon>Basidiomycota</taxon>
        <taxon>Agaricomycotina</taxon>
        <taxon>Agaricomycetes</taxon>
        <taxon>Russulales</taxon>
        <taxon>Auriscalpiaceae</taxon>
        <taxon>Artomyces</taxon>
    </lineage>
</organism>
<gene>
    <name evidence="1" type="ORF">BV25DRAFT_1811065</name>
</gene>
<comment type="caution">
    <text evidence="1">The sequence shown here is derived from an EMBL/GenBank/DDBJ whole genome shotgun (WGS) entry which is preliminary data.</text>
</comment>
<accession>A0ACB8SQ51</accession>
<sequence length="620" mass="69136">MPSRTLLLRYHYDSDWETVISSSTPSRAGSVVDSDWETVTSGHSTGLSSGSSGSGSGESVLSGTVISADASSQGTPSRQNSSRILGRLLNGAWGTIEDLDAIKEDDTSAIVVGFRDGIALLPHQVISRVWMRRQEEAENRRGGVLADDMGLGKTMQALTRIVEDRQNNPNCGPTLVVCPVAVIGQWAKEIRRVVKDIVVVQHHGHGRGKDAAVLQLSNVIITSFQTVVSEYNAWQLDAELAQSAQMRSALFRVHWRRVVLDEAHKIKDRTTKSAMACFALEADFRWCLTGTPVQNDVEEFYSYIKFLRIAPMDQWPIFNTQIARPYKGKDAEHALKTLHVILRTFMLRRTKDSVPLSPRHVSVEVCHFNPAERMYYDALEVRLKQDVERAYHNNHFAAILVALLRLRQACCHFSVGLTPSVEALNSDLPASGIATDMEPELTVLATADVATHPIIECSYTESTAQSTKLRKLVELLQSIRARPGNEKTLVFSNFIGMLDLIASKLNNDGVGFVRYQGTMSPAEREDSLRKIEHESSITCILMSIRAGGTGLNMTMCCNVILMDPWWNPALEEQAFDRVHRVGQMRPVHIYKLIVKQSIEERVIRVSHQLRQSNISDHVPS</sequence>
<dbReference type="EMBL" id="MU277237">
    <property type="protein sequence ID" value="KAI0058225.1"/>
    <property type="molecule type" value="Genomic_DNA"/>
</dbReference>
<evidence type="ECO:0000313" key="2">
    <source>
        <dbReference type="Proteomes" id="UP000814140"/>
    </source>
</evidence>
<dbReference type="Proteomes" id="UP000814140">
    <property type="component" value="Unassembled WGS sequence"/>
</dbReference>
<protein>
    <submittedName>
        <fullName evidence="1">Uncharacterized protein</fullName>
    </submittedName>
</protein>
<keyword evidence="2" id="KW-1185">Reference proteome</keyword>
<reference evidence="1" key="1">
    <citation type="submission" date="2021-03" db="EMBL/GenBank/DDBJ databases">
        <authorList>
            <consortium name="DOE Joint Genome Institute"/>
            <person name="Ahrendt S."/>
            <person name="Looney B.P."/>
            <person name="Miyauchi S."/>
            <person name="Morin E."/>
            <person name="Drula E."/>
            <person name="Courty P.E."/>
            <person name="Chicoki N."/>
            <person name="Fauchery L."/>
            <person name="Kohler A."/>
            <person name="Kuo A."/>
            <person name="Labutti K."/>
            <person name="Pangilinan J."/>
            <person name="Lipzen A."/>
            <person name="Riley R."/>
            <person name="Andreopoulos W."/>
            <person name="He G."/>
            <person name="Johnson J."/>
            <person name="Barry K.W."/>
            <person name="Grigoriev I.V."/>
            <person name="Nagy L."/>
            <person name="Hibbett D."/>
            <person name="Henrissat B."/>
            <person name="Matheny P.B."/>
            <person name="Labbe J."/>
            <person name="Martin F."/>
        </authorList>
    </citation>
    <scope>NUCLEOTIDE SEQUENCE</scope>
    <source>
        <strain evidence="1">HHB10654</strain>
    </source>
</reference>
<name>A0ACB8SQ51_9AGAM</name>
<reference evidence="1" key="2">
    <citation type="journal article" date="2022" name="New Phytol.">
        <title>Evolutionary transition to the ectomycorrhizal habit in the genomes of a hyperdiverse lineage of mushroom-forming fungi.</title>
        <authorList>
            <person name="Looney B."/>
            <person name="Miyauchi S."/>
            <person name="Morin E."/>
            <person name="Drula E."/>
            <person name="Courty P.E."/>
            <person name="Kohler A."/>
            <person name="Kuo A."/>
            <person name="LaButti K."/>
            <person name="Pangilinan J."/>
            <person name="Lipzen A."/>
            <person name="Riley R."/>
            <person name="Andreopoulos W."/>
            <person name="He G."/>
            <person name="Johnson J."/>
            <person name="Nolan M."/>
            <person name="Tritt A."/>
            <person name="Barry K.W."/>
            <person name="Grigoriev I.V."/>
            <person name="Nagy L.G."/>
            <person name="Hibbett D."/>
            <person name="Henrissat B."/>
            <person name="Matheny P.B."/>
            <person name="Labbe J."/>
            <person name="Martin F.M."/>
        </authorList>
    </citation>
    <scope>NUCLEOTIDE SEQUENCE</scope>
    <source>
        <strain evidence="1">HHB10654</strain>
    </source>
</reference>
<proteinExistence type="predicted"/>
<evidence type="ECO:0000313" key="1">
    <source>
        <dbReference type="EMBL" id="KAI0058225.1"/>
    </source>
</evidence>